<comment type="caution">
    <text evidence="2">The sequence shown here is derived from an EMBL/GenBank/DDBJ whole genome shotgun (WGS) entry which is preliminary data.</text>
</comment>
<feature type="transmembrane region" description="Helical" evidence="1">
    <location>
        <begin position="6"/>
        <end position="27"/>
    </location>
</feature>
<feature type="transmembrane region" description="Helical" evidence="1">
    <location>
        <begin position="170"/>
        <end position="192"/>
    </location>
</feature>
<reference evidence="2 3" key="1">
    <citation type="journal article" date="2016" name="Nat. Commun.">
        <title>Thousands of microbial genomes shed light on interconnected biogeochemical processes in an aquifer system.</title>
        <authorList>
            <person name="Anantharaman K."/>
            <person name="Brown C.T."/>
            <person name="Hug L.A."/>
            <person name="Sharon I."/>
            <person name="Castelle C.J."/>
            <person name="Probst A.J."/>
            <person name="Thomas B.C."/>
            <person name="Singh A."/>
            <person name="Wilkins M.J."/>
            <person name="Karaoz U."/>
            <person name="Brodie E.L."/>
            <person name="Williams K.H."/>
            <person name="Hubbard S.S."/>
            <person name="Banfield J.F."/>
        </authorList>
    </citation>
    <scope>NUCLEOTIDE SEQUENCE [LARGE SCALE GENOMIC DNA]</scope>
</reference>
<gene>
    <name evidence="2" type="ORF">A2042_07985</name>
</gene>
<feature type="transmembrane region" description="Helical" evidence="1">
    <location>
        <begin position="138"/>
        <end position="158"/>
    </location>
</feature>
<dbReference type="EMBL" id="MGDB01000127">
    <property type="protein sequence ID" value="OGL39132.1"/>
    <property type="molecule type" value="Genomic_DNA"/>
</dbReference>
<evidence type="ECO:0000256" key="1">
    <source>
        <dbReference type="SAM" id="Phobius"/>
    </source>
</evidence>
<accession>A0A1F7RC67</accession>
<name>A0A1F7RC67_9BACT</name>
<feature type="transmembrane region" description="Helical" evidence="1">
    <location>
        <begin position="39"/>
        <end position="57"/>
    </location>
</feature>
<sequence length="229" mass="26054">MSFSRIIKNLIGLIFIPLVSGAALSLFDTAEDFLRVNKNSLYLPAGIALYVLVRIIISRLGSSLMEFFEVFYHELIHTFYSIISFKGVKSFFASDTKGGEIEISKSNFVIELSPYFFPLFALIFCGLKLFIEKEFQCYMIFLAGLGTGLHLSSLFHDFKFEQSDIEKNGALFSFVIVLLLNIIFFGIILSILGSDHLSIWQFFERCINNSKNLVEYLTRILLDVSGIKK</sequence>
<feature type="transmembrane region" description="Helical" evidence="1">
    <location>
        <begin position="112"/>
        <end position="131"/>
    </location>
</feature>
<keyword evidence="1" id="KW-0472">Membrane</keyword>
<proteinExistence type="predicted"/>
<evidence type="ECO:0000313" key="3">
    <source>
        <dbReference type="Proteomes" id="UP000178526"/>
    </source>
</evidence>
<dbReference type="AlphaFoldDB" id="A0A1F7RC67"/>
<organism evidence="2 3">
    <name type="scientific">Candidatus Schekmanbacteria bacterium GWA2_38_11</name>
    <dbReference type="NCBI Taxonomy" id="1817876"/>
    <lineage>
        <taxon>Bacteria</taxon>
        <taxon>Candidatus Schekmaniibacteriota</taxon>
    </lineage>
</organism>
<keyword evidence="1" id="KW-0812">Transmembrane</keyword>
<dbReference type="Proteomes" id="UP000178526">
    <property type="component" value="Unassembled WGS sequence"/>
</dbReference>
<evidence type="ECO:0000313" key="2">
    <source>
        <dbReference type="EMBL" id="OGL39132.1"/>
    </source>
</evidence>
<protein>
    <submittedName>
        <fullName evidence="2">Uncharacterized protein</fullName>
    </submittedName>
</protein>
<keyword evidence="1" id="KW-1133">Transmembrane helix</keyword>